<dbReference type="InterPro" id="IPR057885">
    <property type="entry name" value="Ig_VWDE"/>
</dbReference>
<dbReference type="PANTHER" id="PTHR14949:SF52">
    <property type="entry name" value="VON WILLEBRAND FACTOR D AND EGF DOMAIN-CONTAINING PROTEIN"/>
    <property type="match status" value="1"/>
</dbReference>
<feature type="disulfide bond" evidence="7">
    <location>
        <begin position="1168"/>
        <end position="1177"/>
    </location>
</feature>
<evidence type="ECO:0000259" key="9">
    <source>
        <dbReference type="PROSITE" id="PS50026"/>
    </source>
</evidence>
<dbReference type="Pfam" id="PF00008">
    <property type="entry name" value="EGF"/>
    <property type="match status" value="2"/>
</dbReference>
<feature type="domain" description="EGF-like" evidence="9">
    <location>
        <begin position="1102"/>
        <end position="1141"/>
    </location>
</feature>
<feature type="domain" description="EGF-like" evidence="9">
    <location>
        <begin position="1143"/>
        <end position="1178"/>
    </location>
</feature>
<sequence>ELTGINLLIIGHRILRNPYRSTRFDSLELQQTAVQDLVCDHSLPPAWYRFVIDNRPAEMPTRCVEMNKCGTQAPVWLSLKSESLPVPGESKRLTACATWQVFGGTKDCCLFRIPVAVRNCGSFFVYLLQPTQGCMGYCAEDCASGECKADGLCQKKLTSLALQPVITPELVQGCVHLKCSFSRPSSPLPLQYMVGWSRLSTPGKKEQIQHDTTLESFSYIEMNGINLRLGDTIFCTVTAFTRDAPEQQSLPEESKGFYAGIKFLPESLQIAEDGKEHVLTILSTVPIACPGQDDSCKITLQLSTQDLGKNITLSACQVDLLRVPCSGSSCAAATLTVTAVTDFARDGNRTSHIRAEPVGRRDLLWRAYTPQDVKVTVRDLPTGNCYSFTDPHIITFDGWRYDNYKIGTFLLCRSVSRVFEVHVRQWDCGGHRSATACNCGVAAREGGDTVVLDTCNGHFQESRPQLAIKSTEASPPVKILQSYGGRKITILFPSGAFVRADLSEWGMGLTVRVPGSDFNSTSGLCGLFDGISHNDLSNVPEEDFIEEWRYKARADPSPSEGKPRKNYCRCQKESTRSVPMVNMLHAFQGPFPQPSGCHHDHVDYTSAIPYLDVTSEFVTPSERQPTSTKDEKPPSKFFEQRYLPKSIQKRGSPKDQLKPLAQNVSVKSNSSMNSTKPVEDLRRAKRQEDYYEYSSFHPLHGPSQRESESFAYFFPEDFFEGVRMKLPLAWPTPNGLTATKAQEICHQILVNSTIGSVCKDLLGKQMDEAIDICLLDLQLKDDMAWVRALIALLENECERRVLGNRNQGFHVGKQPSATQEDILTVLRCPGLCNGNGQCTELGCQCFEDHISYDCSIAKKQALEITGLENRGLCNIRASDCTRIRVFGLGFRESPNLHCEVTRLMVSNFSWARKVPLSNLDMFILQLITPNGAEHHHLSLPQQGITNDGFQYSNSRVLTLYDAVCQACQFHPTGLCKLKENTCNIDGLCYGEGESSPTSPCLLCEPGISKFTWSINENNLPPVFQAPSSQLLTFIGENFVYQLIAVDPEGSAVLFVLESGPQDARLSPAGLLIWKVDSEEMQTFEFTVSDECNAQSRYSIEVGVKPCSCLNGGTCVTNIKFPPGLGEYLCLCPNGFDGEFCQEDINDCKSNPCGSGTCVDSVDSYFCKCPPGLGGLTCQEDRNECEDSLCFPGVSCMNTFGSYACGICPSGMEGNGKTCKCKCFA</sequence>
<dbReference type="PROSITE" id="PS00022">
    <property type="entry name" value="EGF_1"/>
    <property type="match status" value="2"/>
</dbReference>
<evidence type="ECO:0008006" key="13">
    <source>
        <dbReference type="Google" id="ProtNLM"/>
    </source>
</evidence>
<evidence type="ECO:0000313" key="11">
    <source>
        <dbReference type="Ensembl" id="ENSFTIP00000025199.1"/>
    </source>
</evidence>
<evidence type="ECO:0000256" key="5">
    <source>
        <dbReference type="ARBA" id="ARBA00023157"/>
    </source>
</evidence>
<dbReference type="Pfam" id="PF00094">
    <property type="entry name" value="VWD"/>
    <property type="match status" value="1"/>
</dbReference>
<dbReference type="AlphaFoldDB" id="A0A8C4XVK2"/>
<name>A0A8C4XVK2_FALTI</name>
<evidence type="ECO:0000256" key="7">
    <source>
        <dbReference type="PROSITE-ProRule" id="PRU00076"/>
    </source>
</evidence>
<dbReference type="InterPro" id="IPR050969">
    <property type="entry name" value="Dev_Signal_Modulators"/>
</dbReference>
<accession>A0A8C4XVK2</accession>
<dbReference type="OMA" id="MINNRPA"/>
<dbReference type="GO" id="GO:0005576">
    <property type="term" value="C:extracellular region"/>
    <property type="evidence" value="ECO:0007669"/>
    <property type="project" value="TreeGrafter"/>
</dbReference>
<dbReference type="InterPro" id="IPR001846">
    <property type="entry name" value="VWF_type-D"/>
</dbReference>
<keyword evidence="5 7" id="KW-1015">Disulfide bond</keyword>
<dbReference type="PROSITE" id="PS51233">
    <property type="entry name" value="VWFD"/>
    <property type="match status" value="1"/>
</dbReference>
<dbReference type="InterPro" id="IPR057774">
    <property type="entry name" value="D8C_UMOD/GP2/OIT3-like"/>
</dbReference>
<dbReference type="InterPro" id="IPR001881">
    <property type="entry name" value="EGF-like_Ca-bd_dom"/>
</dbReference>
<keyword evidence="6" id="KW-0325">Glycoprotein</keyword>
<dbReference type="InterPro" id="IPR058727">
    <property type="entry name" value="Helical_Vwde"/>
</dbReference>
<evidence type="ECO:0000256" key="8">
    <source>
        <dbReference type="SAM" id="MobiDB-lite"/>
    </source>
</evidence>
<dbReference type="SMART" id="SM00216">
    <property type="entry name" value="VWD"/>
    <property type="match status" value="1"/>
</dbReference>
<reference evidence="11" key="2">
    <citation type="submission" date="2025-09" db="UniProtKB">
        <authorList>
            <consortium name="Ensembl"/>
        </authorList>
    </citation>
    <scope>IDENTIFICATION</scope>
</reference>
<dbReference type="Gene3D" id="2.10.25.10">
    <property type="entry name" value="Laminin"/>
    <property type="match status" value="3"/>
</dbReference>
<feature type="disulfide bond" evidence="7">
    <location>
        <begin position="1147"/>
        <end position="1157"/>
    </location>
</feature>
<feature type="compositionally biased region" description="Low complexity" evidence="8">
    <location>
        <begin position="663"/>
        <end position="674"/>
    </location>
</feature>
<dbReference type="GO" id="GO:0005509">
    <property type="term" value="F:calcium ion binding"/>
    <property type="evidence" value="ECO:0007669"/>
    <property type="project" value="InterPro"/>
</dbReference>
<dbReference type="InterPro" id="IPR000152">
    <property type="entry name" value="EGF-type_Asp/Asn_hydroxyl_site"/>
</dbReference>
<dbReference type="GO" id="GO:0009986">
    <property type="term" value="C:cell surface"/>
    <property type="evidence" value="ECO:0007669"/>
    <property type="project" value="TreeGrafter"/>
</dbReference>
<dbReference type="SMART" id="SM00179">
    <property type="entry name" value="EGF_CA"/>
    <property type="match status" value="3"/>
</dbReference>
<keyword evidence="1 7" id="KW-0245">EGF-like domain</keyword>
<evidence type="ECO:0000256" key="3">
    <source>
        <dbReference type="ARBA" id="ARBA00022737"/>
    </source>
</evidence>
<dbReference type="GO" id="GO:0005102">
    <property type="term" value="F:signaling receptor binding"/>
    <property type="evidence" value="ECO:0007669"/>
    <property type="project" value="TreeGrafter"/>
</dbReference>
<keyword evidence="4" id="KW-0175">Coiled coil</keyword>
<dbReference type="PROSITE" id="PS50026">
    <property type="entry name" value="EGF_3"/>
    <property type="match status" value="3"/>
</dbReference>
<evidence type="ECO:0000256" key="6">
    <source>
        <dbReference type="ARBA" id="ARBA00023180"/>
    </source>
</evidence>
<dbReference type="InterPro" id="IPR000742">
    <property type="entry name" value="EGF"/>
</dbReference>
<dbReference type="Ensembl" id="ENSFTIT00000026259.1">
    <property type="protein sequence ID" value="ENSFTIP00000025199.1"/>
    <property type="gene ID" value="ENSFTIG00000016043.1"/>
</dbReference>
<dbReference type="SUPFAM" id="SSF57196">
    <property type="entry name" value="EGF/Laminin"/>
    <property type="match status" value="2"/>
</dbReference>
<dbReference type="Pfam" id="PF26129">
    <property type="entry name" value="Vwde"/>
    <property type="match status" value="1"/>
</dbReference>
<dbReference type="PANTHER" id="PTHR14949">
    <property type="entry name" value="EGF-LIKE-DOMAIN, MULTIPLE 7, 8"/>
    <property type="match status" value="1"/>
</dbReference>
<dbReference type="FunFam" id="2.10.25.10:FF:000004">
    <property type="entry name" value="Neurogenic locus notch 1"/>
    <property type="match status" value="1"/>
</dbReference>
<keyword evidence="3" id="KW-0677">Repeat</keyword>
<feature type="disulfide bond" evidence="7">
    <location>
        <begin position="1131"/>
        <end position="1140"/>
    </location>
</feature>
<evidence type="ECO:0000256" key="1">
    <source>
        <dbReference type="ARBA" id="ARBA00022536"/>
    </source>
</evidence>
<dbReference type="CDD" id="cd00054">
    <property type="entry name" value="EGF_CA"/>
    <property type="match status" value="3"/>
</dbReference>
<comment type="caution">
    <text evidence="7">Lacks conserved residue(s) required for the propagation of feature annotation.</text>
</comment>
<dbReference type="Pfam" id="PF23283">
    <property type="entry name" value="D8C_UMOD"/>
    <property type="match status" value="1"/>
</dbReference>
<keyword evidence="2" id="KW-0732">Signal</keyword>
<organism evidence="11 12">
    <name type="scientific">Falco tinnunculus</name>
    <name type="common">Common kestrel</name>
    <dbReference type="NCBI Taxonomy" id="100819"/>
    <lineage>
        <taxon>Eukaryota</taxon>
        <taxon>Metazoa</taxon>
        <taxon>Chordata</taxon>
        <taxon>Craniata</taxon>
        <taxon>Vertebrata</taxon>
        <taxon>Euteleostomi</taxon>
        <taxon>Archelosauria</taxon>
        <taxon>Archosauria</taxon>
        <taxon>Dinosauria</taxon>
        <taxon>Saurischia</taxon>
        <taxon>Theropoda</taxon>
        <taxon>Coelurosauria</taxon>
        <taxon>Aves</taxon>
        <taxon>Neognathae</taxon>
        <taxon>Neoaves</taxon>
        <taxon>Telluraves</taxon>
        <taxon>Australaves</taxon>
        <taxon>Falconiformes</taxon>
        <taxon>Falconidae</taxon>
        <taxon>Falco</taxon>
    </lineage>
</organism>
<evidence type="ECO:0000259" key="10">
    <source>
        <dbReference type="PROSITE" id="PS51233"/>
    </source>
</evidence>
<evidence type="ECO:0000256" key="4">
    <source>
        <dbReference type="ARBA" id="ARBA00023054"/>
    </source>
</evidence>
<dbReference type="FunFam" id="2.10.25.10:FF:000499">
    <property type="entry name" value="Predicted protein"/>
    <property type="match status" value="1"/>
</dbReference>
<dbReference type="OrthoDB" id="382013at2759"/>
<protein>
    <recommendedName>
        <fullName evidence="13">VWDE protein</fullName>
    </recommendedName>
</protein>
<dbReference type="PROSITE" id="PS00010">
    <property type="entry name" value="ASX_HYDROXYL"/>
    <property type="match status" value="1"/>
</dbReference>
<dbReference type="Proteomes" id="UP000694562">
    <property type="component" value="Unplaced"/>
</dbReference>
<dbReference type="PROSITE" id="PS01187">
    <property type="entry name" value="EGF_CA"/>
    <property type="match status" value="1"/>
</dbReference>
<evidence type="ECO:0000256" key="2">
    <source>
        <dbReference type="ARBA" id="ARBA00022729"/>
    </source>
</evidence>
<evidence type="ECO:0000313" key="12">
    <source>
        <dbReference type="Proteomes" id="UP000694562"/>
    </source>
</evidence>
<dbReference type="SMART" id="SM00181">
    <property type="entry name" value="EGF"/>
    <property type="match status" value="3"/>
</dbReference>
<reference evidence="11" key="1">
    <citation type="submission" date="2025-08" db="UniProtKB">
        <authorList>
            <consortium name="Ensembl"/>
        </authorList>
    </citation>
    <scope>IDENTIFICATION</scope>
</reference>
<feature type="region of interest" description="Disordered" evidence="8">
    <location>
        <begin position="644"/>
        <end position="681"/>
    </location>
</feature>
<feature type="domain" description="VWFD" evidence="10">
    <location>
        <begin position="383"/>
        <end position="558"/>
    </location>
</feature>
<dbReference type="PROSITE" id="PS01186">
    <property type="entry name" value="EGF_2"/>
    <property type="match status" value="1"/>
</dbReference>
<dbReference type="InterPro" id="IPR018097">
    <property type="entry name" value="EGF_Ca-bd_CS"/>
</dbReference>
<proteinExistence type="predicted"/>
<keyword evidence="12" id="KW-1185">Reference proteome</keyword>
<feature type="domain" description="EGF-like" evidence="9">
    <location>
        <begin position="1180"/>
        <end position="1219"/>
    </location>
</feature>
<dbReference type="Pfam" id="PF25776">
    <property type="entry name" value="Ig_VWDE"/>
    <property type="match status" value="1"/>
</dbReference>